<dbReference type="EMBL" id="QJHK01000006">
    <property type="protein sequence ID" value="PXY41102.1"/>
    <property type="molecule type" value="Genomic_DNA"/>
</dbReference>
<keyword evidence="1" id="KW-1133">Transmembrane helix</keyword>
<accession>A0A2V4BRC3</accession>
<reference evidence="2 3" key="1">
    <citation type="submission" date="2018-05" db="EMBL/GenBank/DDBJ databases">
        <title>Flavobacterium sp. strain IMCC34759, incomplete genome.</title>
        <authorList>
            <person name="Joung Y."/>
            <person name="Cho J."/>
        </authorList>
    </citation>
    <scope>NUCLEOTIDE SEQUENCE [LARGE SCALE GENOMIC DNA]</scope>
    <source>
        <strain evidence="2 3">IMCC34759</strain>
    </source>
</reference>
<name>A0A2V4BRC3_9FLAO</name>
<keyword evidence="1" id="KW-0812">Transmembrane</keyword>
<evidence type="ECO:0000313" key="3">
    <source>
        <dbReference type="Proteomes" id="UP000247903"/>
    </source>
</evidence>
<dbReference type="RefSeq" id="WP_110306337.1">
    <property type="nucleotide sequence ID" value="NZ_QJHK01000006.1"/>
</dbReference>
<sequence>MTNKIGIYITGLGQSIDNETVEKHAERLKNELSFTTTGFDYYLKTEKIFYIPEKSSTVVQLLRKDKKTDNEELVYKIYDFQYHNILTDKFSHRNIFIKSLILFSLVIKKLPHIFLKLFNRNGFSRPGQTFYAFLILFVISLFILFLIPTCIDLILNSGVFKKPDNSILEKIITRVDAEKVREYSKSILSFTALLLLFVPQSKTLITSLATEFACVDSYINNGEQSQILLGNLNLLTEYIAENETNPELHFHCYSFGSIIALDALFPIANIPPSDNIRNLTTLIITIGNPFEFINAYYPNYYEGRSRVMEDKIKWLNIYSLLDTFATNFRNDNKKGEAQFGLKDISTIPENINYEIRNKPLNAIDFILLNSIKMHKCYWDSLTIGESCLKVLLPSMKKGNLITESIHPNPVTPVNTETTPLE</sequence>
<dbReference type="AlphaFoldDB" id="A0A2V4BRC3"/>
<dbReference type="Proteomes" id="UP000247903">
    <property type="component" value="Unassembled WGS sequence"/>
</dbReference>
<comment type="caution">
    <text evidence="2">The sequence shown here is derived from an EMBL/GenBank/DDBJ whole genome shotgun (WGS) entry which is preliminary data.</text>
</comment>
<evidence type="ECO:0000313" key="2">
    <source>
        <dbReference type="EMBL" id="PXY41102.1"/>
    </source>
</evidence>
<protein>
    <submittedName>
        <fullName evidence="2">Uncharacterized protein</fullName>
    </submittedName>
</protein>
<dbReference type="OrthoDB" id="1322294at2"/>
<organism evidence="2 3">
    <name type="scientific">Flavobacterium cheongpyeongense</name>
    <dbReference type="NCBI Taxonomy" id="2212651"/>
    <lineage>
        <taxon>Bacteria</taxon>
        <taxon>Pseudomonadati</taxon>
        <taxon>Bacteroidota</taxon>
        <taxon>Flavobacteriia</taxon>
        <taxon>Flavobacteriales</taxon>
        <taxon>Flavobacteriaceae</taxon>
        <taxon>Flavobacterium</taxon>
    </lineage>
</organism>
<evidence type="ECO:0000256" key="1">
    <source>
        <dbReference type="SAM" id="Phobius"/>
    </source>
</evidence>
<feature type="transmembrane region" description="Helical" evidence="1">
    <location>
        <begin position="130"/>
        <end position="155"/>
    </location>
</feature>
<proteinExistence type="predicted"/>
<keyword evidence="3" id="KW-1185">Reference proteome</keyword>
<keyword evidence="1" id="KW-0472">Membrane</keyword>
<gene>
    <name evidence="2" type="ORF">DMB65_09110</name>
</gene>